<dbReference type="InterPro" id="IPR003115">
    <property type="entry name" value="ParB_N"/>
</dbReference>
<dbReference type="OrthoDB" id="9802051at2"/>
<dbReference type="GO" id="GO:0007059">
    <property type="term" value="P:chromosome segregation"/>
    <property type="evidence" value="ECO:0007669"/>
    <property type="project" value="UniProtKB-KW"/>
</dbReference>
<comment type="similarity">
    <text evidence="1">Belongs to the ParB family.</text>
</comment>
<evidence type="ECO:0000256" key="4">
    <source>
        <dbReference type="ARBA" id="ARBA00023125"/>
    </source>
</evidence>
<proteinExistence type="inferred from homology"/>
<dbReference type="FunFam" id="1.10.10.2830:FF:000001">
    <property type="entry name" value="Chromosome partitioning protein ParB"/>
    <property type="match status" value="1"/>
</dbReference>
<dbReference type="AlphaFoldDB" id="A0A2S4HDI9"/>
<dbReference type="RefSeq" id="WP_103685050.1">
    <property type="nucleotide sequence ID" value="NZ_PQGG01000031.1"/>
</dbReference>
<dbReference type="Proteomes" id="UP000237222">
    <property type="component" value="Unassembled WGS sequence"/>
</dbReference>
<dbReference type="InterPro" id="IPR036086">
    <property type="entry name" value="ParB/Sulfiredoxin_sf"/>
</dbReference>
<dbReference type="GO" id="GO:0005694">
    <property type="term" value="C:chromosome"/>
    <property type="evidence" value="ECO:0007669"/>
    <property type="project" value="TreeGrafter"/>
</dbReference>
<evidence type="ECO:0000259" key="6">
    <source>
        <dbReference type="SMART" id="SM00470"/>
    </source>
</evidence>
<dbReference type="FunFam" id="3.90.1530.30:FF:000001">
    <property type="entry name" value="Chromosome partitioning protein ParB"/>
    <property type="match status" value="1"/>
</dbReference>
<dbReference type="EMBL" id="PQGG01000031">
    <property type="protein sequence ID" value="POP52066.1"/>
    <property type="molecule type" value="Genomic_DNA"/>
</dbReference>
<dbReference type="Gene3D" id="1.10.10.2830">
    <property type="match status" value="1"/>
</dbReference>
<reference evidence="7" key="1">
    <citation type="submission" date="2018-01" db="EMBL/GenBank/DDBJ databases">
        <authorList>
            <person name="Yu X.-D."/>
        </authorList>
    </citation>
    <scope>NUCLEOTIDE SEQUENCE</scope>
    <source>
        <strain evidence="7">ZX-21</strain>
    </source>
</reference>
<accession>A0A2S4HDI9</accession>
<dbReference type="PANTHER" id="PTHR33375:SF1">
    <property type="entry name" value="CHROMOSOME-PARTITIONING PROTEIN PARB-RELATED"/>
    <property type="match status" value="1"/>
</dbReference>
<gene>
    <name evidence="7" type="ORF">C0068_13750</name>
</gene>
<dbReference type="GO" id="GO:0045881">
    <property type="term" value="P:positive regulation of sporulation resulting in formation of a cellular spore"/>
    <property type="evidence" value="ECO:0007669"/>
    <property type="project" value="TreeGrafter"/>
</dbReference>
<evidence type="ECO:0000256" key="1">
    <source>
        <dbReference type="ARBA" id="ARBA00006295"/>
    </source>
</evidence>
<evidence type="ECO:0000256" key="3">
    <source>
        <dbReference type="ARBA" id="ARBA00022829"/>
    </source>
</evidence>
<dbReference type="InterPro" id="IPR041468">
    <property type="entry name" value="HTH_ParB/Spo0J"/>
</dbReference>
<evidence type="ECO:0000256" key="5">
    <source>
        <dbReference type="ARBA" id="ARBA00025472"/>
    </source>
</evidence>
<dbReference type="InterPro" id="IPR004437">
    <property type="entry name" value="ParB/RepB/Spo0J"/>
</dbReference>
<dbReference type="Pfam" id="PF23552">
    <property type="entry name" value="ParB_C"/>
    <property type="match status" value="1"/>
</dbReference>
<evidence type="ECO:0000313" key="8">
    <source>
        <dbReference type="Proteomes" id="UP000237222"/>
    </source>
</evidence>
<dbReference type="NCBIfam" id="TIGR00180">
    <property type="entry name" value="parB_part"/>
    <property type="match status" value="1"/>
</dbReference>
<dbReference type="Gene3D" id="3.90.1530.30">
    <property type="match status" value="1"/>
</dbReference>
<keyword evidence="3" id="KW-0159">Chromosome partition</keyword>
<dbReference type="InterPro" id="IPR057240">
    <property type="entry name" value="ParB_dimer_C"/>
</dbReference>
<comment type="function">
    <text evidence="5">Involved in chromosome partition. Localize to both poles of the predivisional cell following completion of DNA replication. Binds to the DNA origin of replication.</text>
</comment>
<name>A0A2S4HDI9_9GAMM</name>
<evidence type="ECO:0000256" key="2">
    <source>
        <dbReference type="ARBA" id="ARBA00022372"/>
    </source>
</evidence>
<keyword evidence="4" id="KW-0238">DNA-binding</keyword>
<dbReference type="GO" id="GO:0003677">
    <property type="term" value="F:DNA binding"/>
    <property type="evidence" value="ECO:0007669"/>
    <property type="project" value="UniProtKB-KW"/>
</dbReference>
<organism evidence="7 8">
    <name type="scientific">Zhongshania marina</name>
    <dbReference type="NCBI Taxonomy" id="2304603"/>
    <lineage>
        <taxon>Bacteria</taxon>
        <taxon>Pseudomonadati</taxon>
        <taxon>Pseudomonadota</taxon>
        <taxon>Gammaproteobacteria</taxon>
        <taxon>Cellvibrionales</taxon>
        <taxon>Spongiibacteraceae</taxon>
        <taxon>Zhongshania</taxon>
    </lineage>
</organism>
<evidence type="ECO:0000313" key="7">
    <source>
        <dbReference type="EMBL" id="POP52066.1"/>
    </source>
</evidence>
<dbReference type="SMART" id="SM00470">
    <property type="entry name" value="ParB"/>
    <property type="match status" value="1"/>
</dbReference>
<dbReference type="SUPFAM" id="SSF110849">
    <property type="entry name" value="ParB/Sulfiredoxin"/>
    <property type="match status" value="1"/>
</dbReference>
<dbReference type="PANTHER" id="PTHR33375">
    <property type="entry name" value="CHROMOSOME-PARTITIONING PROTEIN PARB-RELATED"/>
    <property type="match status" value="1"/>
</dbReference>
<sequence>MVKKRGLGRGLDALLGASATPVAINPEVGMADDATPNPNNTVEAESATVSDGTLRNLPVEFMQRGRYQPRRDMQPEALEELANSIRSQGIMQPIVVRPIEGGRYEIIAGERRWRASQLAGLDSVPALIRDVADEAAAAMALIENLQREDLNPMEEALAMVRLQKEFELTHAEIAQLVGKSRTTITNLLRLTGLREEVQKLLENGDIEMGHARALLGVAQEQQSAAASMVVSKGLSVRQTEALVRRLAEEKLQDKSKKPAALDPDIKQLQESLSERLGSPVSIQHSAKGRGTLTIKYTNLDELDGILNHIK</sequence>
<dbReference type="InterPro" id="IPR050336">
    <property type="entry name" value="Chromosome_partition/occlusion"/>
</dbReference>
<dbReference type="CDD" id="cd16393">
    <property type="entry name" value="SPO0J_N"/>
    <property type="match status" value="1"/>
</dbReference>
<dbReference type="Pfam" id="PF02195">
    <property type="entry name" value="ParB_N"/>
    <property type="match status" value="1"/>
</dbReference>
<dbReference type="Pfam" id="PF17762">
    <property type="entry name" value="HTH_ParB"/>
    <property type="match status" value="1"/>
</dbReference>
<feature type="domain" description="ParB-like N-terminal" evidence="6">
    <location>
        <begin position="55"/>
        <end position="145"/>
    </location>
</feature>
<comment type="caution">
    <text evidence="7">The sequence shown here is derived from an EMBL/GenBank/DDBJ whole genome shotgun (WGS) entry which is preliminary data.</text>
</comment>
<protein>
    <recommendedName>
        <fullName evidence="2">Probable chromosome-partitioning protein ParB</fullName>
    </recommendedName>
</protein>